<evidence type="ECO:0000313" key="2">
    <source>
        <dbReference type="Proteomes" id="UP000403266"/>
    </source>
</evidence>
<reference evidence="1 2" key="1">
    <citation type="journal article" date="2019" name="Syst. Appl. Microbiol.">
        <title>Microvirga tunisiensis sp. nov., a root nodule symbiotic bacterium isolated from Lupinus micranthus and L. luteus grown in Northern Tunisia.</title>
        <authorList>
            <person name="Msaddak A."/>
            <person name="Rejili M."/>
            <person name="Duran D."/>
            <person name="Mars M."/>
            <person name="Palacios J.M."/>
            <person name="Ruiz-Argueso T."/>
            <person name="Rey L."/>
            <person name="Imperial J."/>
        </authorList>
    </citation>
    <scope>NUCLEOTIDE SEQUENCE [LARGE SCALE GENOMIC DNA]</scope>
    <source>
        <strain evidence="1 2">Lmie10</strain>
    </source>
</reference>
<name>A0A5N7MVN5_9HYPH</name>
<organism evidence="1 2">
    <name type="scientific">Microvirga tunisiensis</name>
    <dbReference type="NCBI Taxonomy" id="2108360"/>
    <lineage>
        <taxon>Bacteria</taxon>
        <taxon>Pseudomonadati</taxon>
        <taxon>Pseudomonadota</taxon>
        <taxon>Alphaproteobacteria</taxon>
        <taxon>Hyphomicrobiales</taxon>
        <taxon>Methylobacteriaceae</taxon>
        <taxon>Microvirga</taxon>
    </lineage>
</organism>
<dbReference type="Proteomes" id="UP000403266">
    <property type="component" value="Unassembled WGS sequence"/>
</dbReference>
<proteinExistence type="predicted"/>
<dbReference type="RefSeq" id="WP_152718176.1">
    <property type="nucleotide sequence ID" value="NZ_VOSJ01000565.1"/>
</dbReference>
<accession>A0A5N7MVN5</accession>
<dbReference type="OrthoDB" id="7058344at2"/>
<keyword evidence="2" id="KW-1185">Reference proteome</keyword>
<gene>
    <name evidence="1" type="ORF">FS320_40585</name>
</gene>
<sequence length="781" mass="86757">MARFSRLFFAEGRRPVVWFDASDPNEILLRLLDFFWPALRVEFAACTYALKTREILSRPFNLIFAPSLAVSRYSHLENSHFVGYPRGNTPDVNDPRLRSLFHVVISALDPEQGAKLPDVGTEIGDLKHSLPADPSSLLKLVALADLRDRGVTNPASAVAALDVLAALAPAENSALEPKREALNWAMDRSMREPAAAAIELLSAISQRVIRAPYHRFRWMRARIVTLISDLVSVEPEAGVAVLVSAKSRRGALVAGVGAGLQARPERIAPLLGELEKKRPELVDALLGYEPELARIYLDAGPHSLSFQEVTEHVVLWLKRATSRRRKTITSHLTTAPALGRDARLIDAVLETVNEQGAQDVLATVLAFGLPADAGEGMWVHIESLSSRFPKIVRDHVAEAGLTSERLAAVWAVVLPATSEALEAISRVKATEPYFRACALAAFILRPDVRVELRNAFSTRSSHLVMALLAAVGLGRSTAISDALGLLLQNFETNDLADLVRPGADLWRRARALEHRSASLLVQKLLASASTSFFQGRLSSEAMREWLNQPPIQERLTLERPPELIGLWRNPSIRGPGHRAHETAELARKVWEWLELAAPIAARRNDEKLPALVGAAFQEFKEAWSSRLTERWIAVTEAARGRTHSDDVTALDPQAIQLAFQYPVLALSPLVRATFPRVYRATTSGRLTMIEMFYWYADWDKGKELRRTLVQAFVSSHWPPSDLAIIADEAGIVEKIVSRLERIGQGSYVEAMIADLEKGQGVANRQLAYRLRTRQRRIEEWD</sequence>
<dbReference type="EMBL" id="VOSK01000523">
    <property type="protein sequence ID" value="MPR31045.1"/>
    <property type="molecule type" value="Genomic_DNA"/>
</dbReference>
<comment type="caution">
    <text evidence="1">The sequence shown here is derived from an EMBL/GenBank/DDBJ whole genome shotgun (WGS) entry which is preliminary data.</text>
</comment>
<evidence type="ECO:0000313" key="1">
    <source>
        <dbReference type="EMBL" id="MPR31045.1"/>
    </source>
</evidence>
<dbReference type="AlphaFoldDB" id="A0A5N7MVN5"/>
<protein>
    <submittedName>
        <fullName evidence="1">Uncharacterized protein</fullName>
    </submittedName>
</protein>